<evidence type="ECO:0000256" key="5">
    <source>
        <dbReference type="ARBA" id="ARBA00022502"/>
    </source>
</evidence>
<dbReference type="OrthoDB" id="10252502at2759"/>
<feature type="transmembrane region" description="Helical" evidence="12">
    <location>
        <begin position="170"/>
        <end position="191"/>
    </location>
</feature>
<reference evidence="13" key="1">
    <citation type="journal article" date="2020" name="Stud. Mycol.">
        <title>101 Dothideomycetes genomes: a test case for predicting lifestyles and emergence of pathogens.</title>
        <authorList>
            <person name="Haridas S."/>
            <person name="Albert R."/>
            <person name="Binder M."/>
            <person name="Bloem J."/>
            <person name="Labutti K."/>
            <person name="Salamov A."/>
            <person name="Andreopoulos B."/>
            <person name="Baker S."/>
            <person name="Barry K."/>
            <person name="Bills G."/>
            <person name="Bluhm B."/>
            <person name="Cannon C."/>
            <person name="Castanera R."/>
            <person name="Culley D."/>
            <person name="Daum C."/>
            <person name="Ezra D."/>
            <person name="Gonzalez J."/>
            <person name="Henrissat B."/>
            <person name="Kuo A."/>
            <person name="Liang C."/>
            <person name="Lipzen A."/>
            <person name="Lutzoni F."/>
            <person name="Magnuson J."/>
            <person name="Mondo S."/>
            <person name="Nolan M."/>
            <person name="Ohm R."/>
            <person name="Pangilinan J."/>
            <person name="Park H.-J."/>
            <person name="Ramirez L."/>
            <person name="Alfaro M."/>
            <person name="Sun H."/>
            <person name="Tritt A."/>
            <person name="Yoshinaga Y."/>
            <person name="Zwiers L.-H."/>
            <person name="Turgeon B."/>
            <person name="Goodwin S."/>
            <person name="Spatafora J."/>
            <person name="Crous P."/>
            <person name="Grigoriev I."/>
        </authorList>
    </citation>
    <scope>NUCLEOTIDE SEQUENCE</scope>
    <source>
        <strain evidence="13">CBS 262.69</strain>
    </source>
</reference>
<evidence type="ECO:0000256" key="4">
    <source>
        <dbReference type="ARBA" id="ARBA00013795"/>
    </source>
</evidence>
<evidence type="ECO:0000256" key="3">
    <source>
        <dbReference type="ARBA" id="ARBA00008698"/>
    </source>
</evidence>
<dbReference type="PANTHER" id="PTHR12468">
    <property type="entry name" value="GPI MANNOSYLTRANSFERASE 2"/>
    <property type="match status" value="1"/>
</dbReference>
<feature type="transmembrane region" description="Helical" evidence="12">
    <location>
        <begin position="292"/>
        <end position="312"/>
    </location>
</feature>
<keyword evidence="8 12" id="KW-0812">Transmembrane</keyword>
<evidence type="ECO:0000256" key="12">
    <source>
        <dbReference type="RuleBase" id="RU363112"/>
    </source>
</evidence>
<feature type="transmembrane region" description="Helical" evidence="12">
    <location>
        <begin position="361"/>
        <end position="382"/>
    </location>
</feature>
<dbReference type="Pfam" id="PF04188">
    <property type="entry name" value="Mannosyl_trans2"/>
    <property type="match status" value="1"/>
</dbReference>
<keyword evidence="11 12" id="KW-0472">Membrane</keyword>
<dbReference type="Proteomes" id="UP000799640">
    <property type="component" value="Unassembled WGS sequence"/>
</dbReference>
<dbReference type="GO" id="GO:0006506">
    <property type="term" value="P:GPI anchor biosynthetic process"/>
    <property type="evidence" value="ECO:0007669"/>
    <property type="project" value="UniProtKB-UniPathway"/>
</dbReference>
<evidence type="ECO:0000313" key="14">
    <source>
        <dbReference type="Proteomes" id="UP000799640"/>
    </source>
</evidence>
<evidence type="ECO:0000256" key="7">
    <source>
        <dbReference type="ARBA" id="ARBA00022679"/>
    </source>
</evidence>
<keyword evidence="7 12" id="KW-0808">Transferase</keyword>
<evidence type="ECO:0000256" key="8">
    <source>
        <dbReference type="ARBA" id="ARBA00022692"/>
    </source>
</evidence>
<dbReference type="InterPro" id="IPR007315">
    <property type="entry name" value="PIG-V/Gpi18"/>
</dbReference>
<name>A0A6G1HYJ4_9PEZI</name>
<organism evidence="13 14">
    <name type="scientific">Trichodelitschia bisporula</name>
    <dbReference type="NCBI Taxonomy" id="703511"/>
    <lineage>
        <taxon>Eukaryota</taxon>
        <taxon>Fungi</taxon>
        <taxon>Dikarya</taxon>
        <taxon>Ascomycota</taxon>
        <taxon>Pezizomycotina</taxon>
        <taxon>Dothideomycetes</taxon>
        <taxon>Dothideomycetes incertae sedis</taxon>
        <taxon>Phaeotrichales</taxon>
        <taxon>Phaeotrichaceae</taxon>
        <taxon>Trichodelitschia</taxon>
    </lineage>
</organism>
<comment type="pathway">
    <text evidence="2 12">Glycolipid biosynthesis; glycosylphosphatidylinositol-anchor biosynthesis.</text>
</comment>
<evidence type="ECO:0000256" key="1">
    <source>
        <dbReference type="ARBA" id="ARBA00004477"/>
    </source>
</evidence>
<sequence>LRQLTQPEARTMFRLRPSSHAPLASLALLFIAWKLVLLGVALASPGEGYDSSTGLWMRWWGADTSPCTASDSGLVARLARRLAQRLVRWDAIYYTTSAQRGYVYEQEWAFGWGLTTLLGKLAEWLPLSSSPLLDVAYHGIFLANASHLVTVFVLYYLTLSLTQRHADQRIAFVTAALHIISPAGLFLAAPYPEAPFALLNFTGYLFYSHASSGDPSAWALKNDAYLIISGALFGLATTLRSNGLFCGVIMFYDAIAGSIRVLEGLGLIPTTTMSYIPSKLRDDVRYIGLRRLLTTVIAGVLVGLGFVGPQYIAWKQFCSGTSEDEVPVWCNRQIPSIYTWVQTHYWQENVGPFKYWTLSNLPLFLLATPTLLLMASSACLALTGQWSLTPPTVETHRAKVEAAKEFDQSSSITHRLALPQLVLAILALTSFHVQVITRLSSGYPLWYLFLATVILQRSTEAKGASWASWTVKWMIMYGLIQGALFAAFLPPA</sequence>
<proteinExistence type="inferred from homology"/>
<keyword evidence="10 12" id="KW-1133">Transmembrane helix</keyword>
<evidence type="ECO:0000313" key="13">
    <source>
        <dbReference type="EMBL" id="KAF2400936.1"/>
    </source>
</evidence>
<keyword evidence="6 12" id="KW-0328">Glycosyltransferase</keyword>
<dbReference type="AlphaFoldDB" id="A0A6G1HYJ4"/>
<keyword evidence="14" id="KW-1185">Reference proteome</keyword>
<feature type="transmembrane region" description="Helical" evidence="12">
    <location>
        <begin position="224"/>
        <end position="252"/>
    </location>
</feature>
<comment type="caution">
    <text evidence="12">Lacks conserved residue(s) required for the propagation of feature annotation.</text>
</comment>
<feature type="transmembrane region" description="Helical" evidence="12">
    <location>
        <begin position="21"/>
        <end position="43"/>
    </location>
</feature>
<evidence type="ECO:0000256" key="11">
    <source>
        <dbReference type="ARBA" id="ARBA00023136"/>
    </source>
</evidence>
<evidence type="ECO:0000256" key="6">
    <source>
        <dbReference type="ARBA" id="ARBA00022676"/>
    </source>
</evidence>
<gene>
    <name evidence="13" type="ORF">EJ06DRAFT_476197</name>
</gene>
<comment type="subcellular location">
    <subcellularLocation>
        <location evidence="1 12">Endoplasmic reticulum membrane</location>
        <topology evidence="1 12">Multi-pass membrane protein</topology>
    </subcellularLocation>
</comment>
<feature type="transmembrane region" description="Helical" evidence="12">
    <location>
        <begin position="135"/>
        <end position="158"/>
    </location>
</feature>
<dbReference type="UniPathway" id="UPA00196"/>
<protein>
    <recommendedName>
        <fullName evidence="4 12">GPI mannosyltransferase 2</fullName>
        <ecNumber evidence="12">2.4.1.-</ecNumber>
    </recommendedName>
</protein>
<dbReference type="EC" id="2.4.1.-" evidence="12"/>
<dbReference type="GO" id="GO:0004376">
    <property type="term" value="F:GPI mannosyltransferase activity"/>
    <property type="evidence" value="ECO:0007669"/>
    <property type="project" value="InterPro"/>
</dbReference>
<keyword evidence="9 12" id="KW-0256">Endoplasmic reticulum</keyword>
<evidence type="ECO:0000256" key="2">
    <source>
        <dbReference type="ARBA" id="ARBA00004687"/>
    </source>
</evidence>
<comment type="similarity">
    <text evidence="3 12">Belongs to the PIGV family.</text>
</comment>
<accession>A0A6G1HYJ4</accession>
<dbReference type="GO" id="GO:0000009">
    <property type="term" value="F:alpha-1,6-mannosyltransferase activity"/>
    <property type="evidence" value="ECO:0007669"/>
    <property type="project" value="InterPro"/>
</dbReference>
<evidence type="ECO:0000256" key="10">
    <source>
        <dbReference type="ARBA" id="ARBA00022989"/>
    </source>
</evidence>
<keyword evidence="5 12" id="KW-0337">GPI-anchor biosynthesis</keyword>
<feature type="transmembrane region" description="Helical" evidence="12">
    <location>
        <begin position="471"/>
        <end position="489"/>
    </location>
</feature>
<dbReference type="GO" id="GO:0031501">
    <property type="term" value="C:mannosyltransferase complex"/>
    <property type="evidence" value="ECO:0007669"/>
    <property type="project" value="TreeGrafter"/>
</dbReference>
<dbReference type="GO" id="GO:0005789">
    <property type="term" value="C:endoplasmic reticulum membrane"/>
    <property type="evidence" value="ECO:0007669"/>
    <property type="project" value="UniProtKB-SubCell"/>
</dbReference>
<feature type="non-terminal residue" evidence="13">
    <location>
        <position position="1"/>
    </location>
</feature>
<evidence type="ECO:0000256" key="9">
    <source>
        <dbReference type="ARBA" id="ARBA00022824"/>
    </source>
</evidence>
<comment type="function">
    <text evidence="12">Mannosyltransferase involved in glycosylphosphatidylinositol-anchor biosynthesis.</text>
</comment>
<dbReference type="PANTHER" id="PTHR12468:SF2">
    <property type="entry name" value="GPI MANNOSYLTRANSFERASE 2"/>
    <property type="match status" value="1"/>
</dbReference>
<dbReference type="EMBL" id="ML996694">
    <property type="protein sequence ID" value="KAF2400936.1"/>
    <property type="molecule type" value="Genomic_DNA"/>
</dbReference>